<organism evidence="2 3">
    <name type="scientific">Gilvimarinus algae</name>
    <dbReference type="NCBI Taxonomy" id="3058037"/>
    <lineage>
        <taxon>Bacteria</taxon>
        <taxon>Pseudomonadati</taxon>
        <taxon>Pseudomonadota</taxon>
        <taxon>Gammaproteobacteria</taxon>
        <taxon>Cellvibrionales</taxon>
        <taxon>Cellvibrionaceae</taxon>
        <taxon>Gilvimarinus</taxon>
    </lineage>
</organism>
<dbReference type="Pfam" id="PF04338">
    <property type="entry name" value="DUF481"/>
    <property type="match status" value="1"/>
</dbReference>
<reference evidence="2" key="1">
    <citation type="submission" date="2023-07" db="EMBL/GenBank/DDBJ databases">
        <title>Gilvimarinus algae sp. nov., isolated from the surface of Kelp.</title>
        <authorList>
            <person name="Sun Y.Y."/>
            <person name="Gong Y."/>
            <person name="Du Z.J."/>
        </authorList>
    </citation>
    <scope>NUCLEOTIDE SEQUENCE</scope>
    <source>
        <strain evidence="2">SDUM040014</strain>
    </source>
</reference>
<comment type="caution">
    <text evidence="2">The sequence shown here is derived from an EMBL/GenBank/DDBJ whole genome shotgun (WGS) entry which is preliminary data.</text>
</comment>
<evidence type="ECO:0000256" key="1">
    <source>
        <dbReference type="SAM" id="SignalP"/>
    </source>
</evidence>
<evidence type="ECO:0000313" key="3">
    <source>
        <dbReference type="Proteomes" id="UP001168380"/>
    </source>
</evidence>
<proteinExistence type="predicted"/>
<feature type="signal peptide" evidence="1">
    <location>
        <begin position="1"/>
        <end position="34"/>
    </location>
</feature>
<dbReference type="RefSeq" id="WP_302712835.1">
    <property type="nucleotide sequence ID" value="NZ_JAULRT010000052.1"/>
</dbReference>
<feature type="chain" id="PRO_5045919207" evidence="1">
    <location>
        <begin position="35"/>
        <end position="376"/>
    </location>
</feature>
<dbReference type="EMBL" id="JAULRT010000052">
    <property type="protein sequence ID" value="MDO3382528.1"/>
    <property type="molecule type" value="Genomic_DNA"/>
</dbReference>
<evidence type="ECO:0000313" key="2">
    <source>
        <dbReference type="EMBL" id="MDO3382528.1"/>
    </source>
</evidence>
<dbReference type="Proteomes" id="UP001168380">
    <property type="component" value="Unassembled WGS sequence"/>
</dbReference>
<gene>
    <name evidence="2" type="ORF">QWI16_10125</name>
</gene>
<dbReference type="SUPFAM" id="SSF56935">
    <property type="entry name" value="Porins"/>
    <property type="match status" value="1"/>
</dbReference>
<name>A0ABT8THD7_9GAMM</name>
<dbReference type="InterPro" id="IPR007433">
    <property type="entry name" value="DUF481"/>
</dbReference>
<accession>A0ABT8THD7</accession>
<protein>
    <submittedName>
        <fullName evidence="2">DUF481 domain-containing protein</fullName>
    </submittedName>
</protein>
<keyword evidence="3" id="KW-1185">Reference proteome</keyword>
<sequence>MARDPVRRFVTHLSLALGLVVSLCSIAPSAFSQAQESPHGGVWPAPPERLAGWDWVQLDSGEWIKGEIIGLYDKKLNFDSDHFNELTLDWDDDVTRVLSARSMGVRLSNGETVYGPVVIDEQYLSFAGPLKERYARSAIVAMTVKGERERDLWRTEIGLGGSLKGGNVREKSYNIDLGVARRTALSRFSISYKGAMDETDGVQSEESHRANSRWDRFIGTSLYWTPGYIEYYRDRFQNIDARATYGVFIGYYLIDNRAVTLSVSGGPGYQYQEFTTAPAGQDLTQETGAFLADANLKWDITDDITYYLSYEPQFTNEETGRYKHYLESSLSLDITDRLELDLTYSWNRTEKPQVDENGELPEKNDYTLTIGLTWNY</sequence>
<keyword evidence="1" id="KW-0732">Signal</keyword>